<dbReference type="AlphaFoldDB" id="A0AAP0AWQ9"/>
<keyword evidence="3" id="KW-1185">Reference proteome</keyword>
<evidence type="ECO:0000313" key="3">
    <source>
        <dbReference type="Proteomes" id="UP001418222"/>
    </source>
</evidence>
<comment type="caution">
    <text evidence="2">The sequence shown here is derived from an EMBL/GenBank/DDBJ whole genome shotgun (WGS) entry which is preliminary data.</text>
</comment>
<protein>
    <submittedName>
        <fullName evidence="2">Uncharacterized protein</fullName>
    </submittedName>
</protein>
<feature type="region of interest" description="Disordered" evidence="1">
    <location>
        <begin position="81"/>
        <end position="103"/>
    </location>
</feature>
<proteinExistence type="predicted"/>
<name>A0AAP0AWQ9_9ASPA</name>
<organism evidence="2 3">
    <name type="scientific">Platanthera zijinensis</name>
    <dbReference type="NCBI Taxonomy" id="2320716"/>
    <lineage>
        <taxon>Eukaryota</taxon>
        <taxon>Viridiplantae</taxon>
        <taxon>Streptophyta</taxon>
        <taxon>Embryophyta</taxon>
        <taxon>Tracheophyta</taxon>
        <taxon>Spermatophyta</taxon>
        <taxon>Magnoliopsida</taxon>
        <taxon>Liliopsida</taxon>
        <taxon>Asparagales</taxon>
        <taxon>Orchidaceae</taxon>
        <taxon>Orchidoideae</taxon>
        <taxon>Orchideae</taxon>
        <taxon>Orchidinae</taxon>
        <taxon>Platanthera</taxon>
    </lineage>
</organism>
<dbReference type="Proteomes" id="UP001418222">
    <property type="component" value="Unassembled WGS sequence"/>
</dbReference>
<evidence type="ECO:0000256" key="1">
    <source>
        <dbReference type="SAM" id="MobiDB-lite"/>
    </source>
</evidence>
<dbReference type="EMBL" id="JBBWWQ010000019">
    <property type="protein sequence ID" value="KAK8918321.1"/>
    <property type="molecule type" value="Genomic_DNA"/>
</dbReference>
<evidence type="ECO:0000313" key="2">
    <source>
        <dbReference type="EMBL" id="KAK8918321.1"/>
    </source>
</evidence>
<reference evidence="2 3" key="1">
    <citation type="journal article" date="2022" name="Nat. Plants">
        <title>Genomes of leafy and leafless Platanthera orchids illuminate the evolution of mycoheterotrophy.</title>
        <authorList>
            <person name="Li M.H."/>
            <person name="Liu K.W."/>
            <person name="Li Z."/>
            <person name="Lu H.C."/>
            <person name="Ye Q.L."/>
            <person name="Zhang D."/>
            <person name="Wang J.Y."/>
            <person name="Li Y.F."/>
            <person name="Zhong Z.M."/>
            <person name="Liu X."/>
            <person name="Yu X."/>
            <person name="Liu D.K."/>
            <person name="Tu X.D."/>
            <person name="Liu B."/>
            <person name="Hao Y."/>
            <person name="Liao X.Y."/>
            <person name="Jiang Y.T."/>
            <person name="Sun W.H."/>
            <person name="Chen J."/>
            <person name="Chen Y.Q."/>
            <person name="Ai Y."/>
            <person name="Zhai J.W."/>
            <person name="Wu S.S."/>
            <person name="Zhou Z."/>
            <person name="Hsiao Y.Y."/>
            <person name="Wu W.L."/>
            <person name="Chen Y.Y."/>
            <person name="Lin Y.F."/>
            <person name="Hsu J.L."/>
            <person name="Li C.Y."/>
            <person name="Wang Z.W."/>
            <person name="Zhao X."/>
            <person name="Zhong W.Y."/>
            <person name="Ma X.K."/>
            <person name="Ma L."/>
            <person name="Huang J."/>
            <person name="Chen G.Z."/>
            <person name="Huang M.Z."/>
            <person name="Huang L."/>
            <person name="Peng D.H."/>
            <person name="Luo Y.B."/>
            <person name="Zou S.Q."/>
            <person name="Chen S.P."/>
            <person name="Lan S."/>
            <person name="Tsai W.C."/>
            <person name="Van de Peer Y."/>
            <person name="Liu Z.J."/>
        </authorList>
    </citation>
    <scope>NUCLEOTIDE SEQUENCE [LARGE SCALE GENOMIC DNA]</scope>
    <source>
        <strain evidence="2">Lor287</strain>
    </source>
</reference>
<gene>
    <name evidence="2" type="ORF">KSP39_PZI021771</name>
</gene>
<accession>A0AAP0AWQ9</accession>
<sequence>MFAPMKRNGSFCSTWYQRREKKMRLLLPPALHATSASALRATPAPALCADPRLRLCARLPPPALRDTSSFGAARVTPTEDLRLKGCGNPPPSAHLATTTSEFYGGPPPLELPYLRSMEDLRH</sequence>